<dbReference type="EMBL" id="DVFI01000026">
    <property type="protein sequence ID" value="HIQ62286.1"/>
    <property type="molecule type" value="Genomic_DNA"/>
</dbReference>
<sequence length="216" mass="23823">MEKPVNALSLTGTIAHMPEFSHDVFGEPFYQLTLAVPRLSGVHDMLPVTASQRLLDMVSPAQDMPLHLEGQVRSYNKMIDGVGRLLITAFAQRLAPPEGNENPNTVLLCGALCKPPAYRTTPFGREIADLMLAVNRAFGKSDYIPCIAWGRNARFAAQLTVGDRLMIEGRLQSRPYQKQLPDGTVLDKIAYEVSIGRLETERPEGSPAENRFSTGE</sequence>
<dbReference type="PANTHER" id="PTHR10302">
    <property type="entry name" value="SINGLE-STRANDED DNA-BINDING PROTEIN"/>
    <property type="match status" value="1"/>
</dbReference>
<dbReference type="SUPFAM" id="SSF50249">
    <property type="entry name" value="Nucleic acid-binding proteins"/>
    <property type="match status" value="1"/>
</dbReference>
<dbReference type="PANTHER" id="PTHR10302:SF27">
    <property type="entry name" value="SINGLE-STRANDED DNA-BINDING PROTEIN"/>
    <property type="match status" value="1"/>
</dbReference>
<organism evidence="3 4">
    <name type="scientific">Candidatus Avichristensenella intestinipullorum</name>
    <dbReference type="NCBI Taxonomy" id="2840693"/>
    <lineage>
        <taxon>Bacteria</taxon>
        <taxon>Bacillati</taxon>
        <taxon>Bacillota</taxon>
        <taxon>Clostridia</taxon>
        <taxon>Candidatus Avichristensenella</taxon>
    </lineage>
</organism>
<dbReference type="InterPro" id="IPR000424">
    <property type="entry name" value="Primosome_PriB/ssb"/>
</dbReference>
<proteinExistence type="predicted"/>
<name>A0A9D1CHM9_9FIRM</name>
<evidence type="ECO:0000313" key="4">
    <source>
        <dbReference type="Proteomes" id="UP000886819"/>
    </source>
</evidence>
<dbReference type="Pfam" id="PF00436">
    <property type="entry name" value="SSB"/>
    <property type="match status" value="1"/>
</dbReference>
<reference evidence="3" key="1">
    <citation type="submission" date="2020-10" db="EMBL/GenBank/DDBJ databases">
        <authorList>
            <person name="Gilroy R."/>
        </authorList>
    </citation>
    <scope>NUCLEOTIDE SEQUENCE</scope>
    <source>
        <strain evidence="3">ChiHile30-977</strain>
    </source>
</reference>
<dbReference type="InterPro" id="IPR011344">
    <property type="entry name" value="ssDNA-bd"/>
</dbReference>
<gene>
    <name evidence="3" type="ORF">IAA66_01705</name>
</gene>
<dbReference type="Proteomes" id="UP000886819">
    <property type="component" value="Unassembled WGS sequence"/>
</dbReference>
<evidence type="ECO:0000256" key="2">
    <source>
        <dbReference type="PROSITE-ProRule" id="PRU00252"/>
    </source>
</evidence>
<dbReference type="CDD" id="cd04496">
    <property type="entry name" value="SSB_OBF"/>
    <property type="match status" value="1"/>
</dbReference>
<comment type="caution">
    <text evidence="3">The sequence shown here is derived from an EMBL/GenBank/DDBJ whole genome shotgun (WGS) entry which is preliminary data.</text>
</comment>
<reference evidence="3" key="2">
    <citation type="journal article" date="2021" name="PeerJ">
        <title>Extensive microbial diversity within the chicken gut microbiome revealed by metagenomics and culture.</title>
        <authorList>
            <person name="Gilroy R."/>
            <person name="Ravi A."/>
            <person name="Getino M."/>
            <person name="Pursley I."/>
            <person name="Horton D.L."/>
            <person name="Alikhan N.F."/>
            <person name="Baker D."/>
            <person name="Gharbi K."/>
            <person name="Hall N."/>
            <person name="Watson M."/>
            <person name="Adriaenssens E.M."/>
            <person name="Foster-Nyarko E."/>
            <person name="Jarju S."/>
            <person name="Secka A."/>
            <person name="Antonio M."/>
            <person name="Oren A."/>
            <person name="Chaudhuri R.R."/>
            <person name="La Ragione R."/>
            <person name="Hildebrand F."/>
            <person name="Pallen M.J."/>
        </authorList>
    </citation>
    <scope>NUCLEOTIDE SEQUENCE</scope>
    <source>
        <strain evidence="3">ChiHile30-977</strain>
    </source>
</reference>
<dbReference type="NCBIfam" id="NF004476">
    <property type="entry name" value="PRK05813.1"/>
    <property type="match status" value="1"/>
</dbReference>
<dbReference type="Gene3D" id="2.40.50.140">
    <property type="entry name" value="Nucleic acid-binding proteins"/>
    <property type="match status" value="2"/>
</dbReference>
<protein>
    <submittedName>
        <fullName evidence="3">Single-stranded DNA-binding protein</fullName>
    </submittedName>
</protein>
<dbReference type="AlphaFoldDB" id="A0A9D1CHM9"/>
<dbReference type="PROSITE" id="PS50935">
    <property type="entry name" value="SSB"/>
    <property type="match status" value="1"/>
</dbReference>
<dbReference type="GO" id="GO:0009295">
    <property type="term" value="C:nucleoid"/>
    <property type="evidence" value="ECO:0007669"/>
    <property type="project" value="TreeGrafter"/>
</dbReference>
<dbReference type="InterPro" id="IPR012340">
    <property type="entry name" value="NA-bd_OB-fold"/>
</dbReference>
<accession>A0A9D1CHM9</accession>
<dbReference type="GO" id="GO:0006260">
    <property type="term" value="P:DNA replication"/>
    <property type="evidence" value="ECO:0007669"/>
    <property type="project" value="InterPro"/>
</dbReference>
<dbReference type="GO" id="GO:0003697">
    <property type="term" value="F:single-stranded DNA binding"/>
    <property type="evidence" value="ECO:0007669"/>
    <property type="project" value="InterPro"/>
</dbReference>
<evidence type="ECO:0000313" key="3">
    <source>
        <dbReference type="EMBL" id="HIQ62286.1"/>
    </source>
</evidence>
<keyword evidence="1 2" id="KW-0238">DNA-binding</keyword>
<evidence type="ECO:0000256" key="1">
    <source>
        <dbReference type="ARBA" id="ARBA00023125"/>
    </source>
</evidence>